<feature type="compositionally biased region" description="Basic and acidic residues" evidence="2">
    <location>
        <begin position="25"/>
        <end position="36"/>
    </location>
</feature>
<feature type="domain" description="Putative zinc-finger" evidence="4">
    <location>
        <begin position="952"/>
        <end position="972"/>
    </location>
</feature>
<feature type="compositionally biased region" description="Polar residues" evidence="2">
    <location>
        <begin position="15"/>
        <end position="24"/>
    </location>
</feature>
<name>A0A2N9IJG0_FAGSY</name>
<dbReference type="GO" id="GO:0005634">
    <property type="term" value="C:nucleus"/>
    <property type="evidence" value="ECO:0007669"/>
    <property type="project" value="TreeGrafter"/>
</dbReference>
<feature type="region of interest" description="Disordered" evidence="2">
    <location>
        <begin position="305"/>
        <end position="376"/>
    </location>
</feature>
<feature type="compositionally biased region" description="Basic and acidic residues" evidence="2">
    <location>
        <begin position="807"/>
        <end position="831"/>
    </location>
</feature>
<feature type="region of interest" description="Disordered" evidence="2">
    <location>
        <begin position="212"/>
        <end position="231"/>
    </location>
</feature>
<keyword evidence="3" id="KW-1133">Transmembrane helix</keyword>
<organism evidence="5">
    <name type="scientific">Fagus sylvatica</name>
    <name type="common">Beechnut</name>
    <dbReference type="NCBI Taxonomy" id="28930"/>
    <lineage>
        <taxon>Eukaryota</taxon>
        <taxon>Viridiplantae</taxon>
        <taxon>Streptophyta</taxon>
        <taxon>Embryophyta</taxon>
        <taxon>Tracheophyta</taxon>
        <taxon>Spermatophyta</taxon>
        <taxon>Magnoliopsida</taxon>
        <taxon>eudicotyledons</taxon>
        <taxon>Gunneridae</taxon>
        <taxon>Pentapetalae</taxon>
        <taxon>rosids</taxon>
        <taxon>fabids</taxon>
        <taxon>Fagales</taxon>
        <taxon>Fagaceae</taxon>
        <taxon>Fagus</taxon>
    </lineage>
</organism>
<evidence type="ECO:0000256" key="3">
    <source>
        <dbReference type="SAM" id="Phobius"/>
    </source>
</evidence>
<keyword evidence="3" id="KW-0472">Membrane</keyword>
<feature type="region of interest" description="Disordered" evidence="2">
    <location>
        <begin position="770"/>
        <end position="831"/>
    </location>
</feature>
<dbReference type="SUPFAM" id="SSF48452">
    <property type="entry name" value="TPR-like"/>
    <property type="match status" value="1"/>
</dbReference>
<protein>
    <recommendedName>
        <fullName evidence="4">Putative zinc-finger domain-containing protein</fullName>
    </recommendedName>
</protein>
<dbReference type="InterPro" id="IPR019607">
    <property type="entry name" value="Putative_zinc-finger_domain"/>
</dbReference>
<evidence type="ECO:0000256" key="2">
    <source>
        <dbReference type="SAM" id="MobiDB-lite"/>
    </source>
</evidence>
<keyword evidence="3" id="KW-0812">Transmembrane</keyword>
<dbReference type="InterPro" id="IPR011990">
    <property type="entry name" value="TPR-like_helical_dom_sf"/>
</dbReference>
<feature type="compositionally biased region" description="Polar residues" evidence="2">
    <location>
        <begin position="770"/>
        <end position="783"/>
    </location>
</feature>
<feature type="compositionally biased region" description="Polar residues" evidence="2">
    <location>
        <begin position="328"/>
        <end position="362"/>
    </location>
</feature>
<feature type="transmembrane region" description="Helical" evidence="3">
    <location>
        <begin position="1863"/>
        <end position="1885"/>
    </location>
</feature>
<dbReference type="EMBL" id="OIVN01005891">
    <property type="protein sequence ID" value="SPD24425.1"/>
    <property type="molecule type" value="Genomic_DNA"/>
</dbReference>
<feature type="transmembrane region" description="Helical" evidence="3">
    <location>
        <begin position="1835"/>
        <end position="1857"/>
    </location>
</feature>
<proteinExistence type="predicted"/>
<feature type="compositionally biased region" description="Acidic residues" evidence="2">
    <location>
        <begin position="138"/>
        <end position="149"/>
    </location>
</feature>
<dbReference type="Gene3D" id="1.25.40.10">
    <property type="entry name" value="Tetratricopeptide repeat domain"/>
    <property type="match status" value="1"/>
</dbReference>
<gene>
    <name evidence="5" type="ORF">FSB_LOCUS52307</name>
</gene>
<dbReference type="PANTHER" id="PTHR21563:SF3">
    <property type="entry name" value="ZINC FINGER C3H1 DOMAIN-CONTAINING PROTEIN"/>
    <property type="match status" value="1"/>
</dbReference>
<feature type="compositionally biased region" description="Polar residues" evidence="2">
    <location>
        <begin position="86"/>
        <end position="98"/>
    </location>
</feature>
<dbReference type="GO" id="GO:0000178">
    <property type="term" value="C:exosome (RNase complex)"/>
    <property type="evidence" value="ECO:0007669"/>
    <property type="project" value="TreeGrafter"/>
</dbReference>
<sequence>MEEIDESRAKATVSEHVNANPSTELSHKPSIAKEEGELSSDEDDDDENPLRTAAQPIGIVAPPAGPVLLPPANKGIQPGKAISGNYPASSIDVQSRTSLPPIPQKSFDKNRVPLKSATPGWRAPLGPNNNNLVIRFSDDDDSGSDSDEDKQEKAIEIKGNMTVVNGNRRVPVPSLAKSNMIRQTARNVNKVMPKKLSLSRTFTPLMTTIQGANSRGARASSGDQGSRGRKFNTLNKNFASRERGSDQSVGLNNHKLQDLRQQIALRESELKHKSAQQNKESASVSYRDYNAMNLNNNTARKFNATSADSIQLEPTEPDKKRLKVRGSFYTQPSSDGQREIPSTNSTLPSKGPASENTSMQNRNKADCSQRGISSVRAESGIDKRVAVLPESIPSRAKDGVDINSGCNPSDGSRQVGPCVASTQTAPLANITSNILPENLSIVKLSHPSKIGGHQPSVSFLNEATTQNNLTRGSDHHEVKAGDKTLESLFNNICQESLNNASFWNHLGNANVSGHSNINMQSLVEKEESLDKDLEEAQEHRHKCEIEERNALKAYRKAQKALVEANARCTDLYGRREIYSANLRSYLMQNSSLLWSSMQHEHAGMGLDPSNNMSENVNQTPMSSHQMQPEFDGFDQPGCDSNIQCVNSAPTNRTHWHVNGQNLEPEPCSEPDASTSELLPLSGKNTVDGVCSPFNDPNNSVDEDEETFPFDPESVQPNIESHIKERNLEEGQNDINTESHRKFLTDSSQDTLLLEATLRSELFARLGTRTISKDSGSCDNTESVVEQGAENDVGRGKTQIGNGPFPGAEKDGKSDLGGTHRQERSISEARLDIRKQNQTEKISLKSHSSADSQDCRLSIRQGHRLPASMSSSHHLILRSTFGHLKVALPISLIKLQTRNHQSQDNDIYNEEGACVNSDEIQRSNAIANSIKDLRGREFGSYTYSPVVDPFWPLCTYELRGKCNNDECPWQHVKDYSNGKIHQQQHDDSDSADSRVGLILNQRMCSGATKGPKYHDDMTSPTYLVGLDMLKADPQSYESVLAGRNDRWWQKCFSLSLAISNLRQKPFPVDGPFLHGSDGRIEIYGNWNRQSSYFQSRNGILNQLEQDLADYDQSLEMALNILNQEVNKIEGVEKALLVLSRALETDPTAVTFWIAYLLIYYSIRNSVGKDDMFSYALKQNEGSYELWLMYINSRMQLDDRLVAYDAALKALCRQESASDRDGMHASSCILDLFLQMLDCLCMSGNVEKAIERSYGLFPIMTNSDEPYSLSLSDILACLTFSDKCVFWICCVYLVIYRKLPDAVVHRFECEKELLQIEWPSVHLIDDDKQRAVELVEAAVDSVDSYIYTESLKSEINLRSAQLFAVNHIRCMVAHGSLECLRNLLDKYIKLYPSCLELVQISARIQNHDFGDLSFEGFEKALSNWPKEVPGIQCIWNQYAEYALQNERFNFAEELMARWFHSAWKDKCLQNSLLEAVDSGNSCGSQGLASNSDPNQIDIMFGYLNLALHKLFQNDRNEARLAIDRAMKSAIPEYFKHCLREHAMFLLTDESLSREDSPVIEIRNVLEGYLDDAHALPISEPLSRKFIGDIKKQRVQQLLSNILSPVSIDPSLVNSVLEVWYGPSLLPQKVGELKDLVNFVEAILEILPSNYPLAISACKLLSRNYNSANVANVLFWASSNLVSAIFHAIPIPPEYVWVEAAGILGNMVGNEAISERFYKSAFSVYPFSFKLWKSYYDLSKTTGNTSSIVEAAKEKVGSSTAIIVLNDVNVQVGVPELTGSSSEVFYFEVFIYHKSLAADDAYLSSARARLDVVVEPCGVADLGWVWWFAFWSRRGGGAVGVVVGLPIWVGCGGLCFGLGVVVEPWVWLWGCRSGLGVVVCVLVSAWWWSRGCGCGCGVAGGLRRGARNEEREKKFK</sequence>
<dbReference type="Pfam" id="PF10650">
    <property type="entry name" value="zf-C3H1"/>
    <property type="match status" value="1"/>
</dbReference>
<evidence type="ECO:0000259" key="4">
    <source>
        <dbReference type="Pfam" id="PF10650"/>
    </source>
</evidence>
<accession>A0A2N9IJG0</accession>
<feature type="region of interest" description="Disordered" evidence="2">
    <location>
        <begin position="1"/>
        <end position="151"/>
    </location>
</feature>
<evidence type="ECO:0000256" key="1">
    <source>
        <dbReference type="SAM" id="Coils"/>
    </source>
</evidence>
<reference evidence="5" key="1">
    <citation type="submission" date="2018-02" db="EMBL/GenBank/DDBJ databases">
        <authorList>
            <person name="Cohen D.B."/>
            <person name="Kent A.D."/>
        </authorList>
    </citation>
    <scope>NUCLEOTIDE SEQUENCE</scope>
</reference>
<feature type="coiled-coil region" evidence="1">
    <location>
        <begin position="519"/>
        <end position="549"/>
    </location>
</feature>
<dbReference type="InterPro" id="IPR039278">
    <property type="entry name" value="Red1"/>
</dbReference>
<feature type="transmembrane region" description="Helical" evidence="3">
    <location>
        <begin position="1809"/>
        <end position="1828"/>
    </location>
</feature>
<keyword evidence="1" id="KW-0175">Coiled coil</keyword>
<evidence type="ECO:0000313" key="5">
    <source>
        <dbReference type="EMBL" id="SPD24425.1"/>
    </source>
</evidence>
<feature type="compositionally biased region" description="Acidic residues" evidence="2">
    <location>
        <begin position="37"/>
        <end position="47"/>
    </location>
</feature>
<dbReference type="PANTHER" id="PTHR21563">
    <property type="entry name" value="ZINC FINGER C3H1 DOMAIN-CONTAINING PROTEIN"/>
    <property type="match status" value="1"/>
</dbReference>